<evidence type="ECO:0000259" key="2">
    <source>
        <dbReference type="PROSITE" id="PS50110"/>
    </source>
</evidence>
<dbReference type="Pfam" id="PF00072">
    <property type="entry name" value="Response_reg"/>
    <property type="match status" value="1"/>
</dbReference>
<keyword evidence="4" id="KW-1185">Reference proteome</keyword>
<sequence>MPLADMGLPDRRGDELIREIRALHPFLPVVVATGAGSEEIRTLFAGQEKIAFVTKPYREVELLSALSSLGIPAEAKR</sequence>
<dbReference type="AlphaFoldDB" id="A0A7C9VKX2"/>
<dbReference type="Proteomes" id="UP000480266">
    <property type="component" value="Unassembled WGS sequence"/>
</dbReference>
<name>A0A7C9VKX2_9BRAD</name>
<evidence type="ECO:0000256" key="1">
    <source>
        <dbReference type="PROSITE-ProRule" id="PRU00169"/>
    </source>
</evidence>
<dbReference type="GO" id="GO:0000160">
    <property type="term" value="P:phosphorelay signal transduction system"/>
    <property type="evidence" value="ECO:0007669"/>
    <property type="project" value="InterPro"/>
</dbReference>
<dbReference type="InterPro" id="IPR001789">
    <property type="entry name" value="Sig_transdc_resp-reg_receiver"/>
</dbReference>
<protein>
    <submittedName>
        <fullName evidence="3">Response regulator</fullName>
    </submittedName>
</protein>
<proteinExistence type="predicted"/>
<evidence type="ECO:0000313" key="4">
    <source>
        <dbReference type="Proteomes" id="UP000480266"/>
    </source>
</evidence>
<evidence type="ECO:0000313" key="3">
    <source>
        <dbReference type="EMBL" id="NGX94813.1"/>
    </source>
</evidence>
<comment type="caution">
    <text evidence="3">The sequence shown here is derived from an EMBL/GenBank/DDBJ whole genome shotgun (WGS) entry which is preliminary data.</text>
</comment>
<keyword evidence="1" id="KW-0597">Phosphoprotein</keyword>
<feature type="domain" description="Response regulatory" evidence="2">
    <location>
        <begin position="1"/>
        <end position="70"/>
    </location>
</feature>
<accession>A0A7C9VKX2</accession>
<organism evidence="3 4">
    <name type="scientific">Candidatus Afipia apatlaquensis</name>
    <dbReference type="NCBI Taxonomy" id="2712852"/>
    <lineage>
        <taxon>Bacteria</taxon>
        <taxon>Pseudomonadati</taxon>
        <taxon>Pseudomonadota</taxon>
        <taxon>Alphaproteobacteria</taxon>
        <taxon>Hyphomicrobiales</taxon>
        <taxon>Nitrobacteraceae</taxon>
        <taxon>Afipia</taxon>
    </lineage>
</organism>
<dbReference type="SUPFAM" id="SSF52172">
    <property type="entry name" value="CheY-like"/>
    <property type="match status" value="1"/>
</dbReference>
<dbReference type="EMBL" id="JAAMRR010000321">
    <property type="protein sequence ID" value="NGX94813.1"/>
    <property type="molecule type" value="Genomic_DNA"/>
</dbReference>
<gene>
    <name evidence="3" type="ORF">G4V63_06140</name>
</gene>
<dbReference type="CDD" id="cd00156">
    <property type="entry name" value="REC"/>
    <property type="match status" value="1"/>
</dbReference>
<dbReference type="PROSITE" id="PS50110">
    <property type="entry name" value="RESPONSE_REGULATORY"/>
    <property type="match status" value="1"/>
</dbReference>
<dbReference type="InterPro" id="IPR011006">
    <property type="entry name" value="CheY-like_superfamily"/>
</dbReference>
<reference evidence="3" key="1">
    <citation type="submission" date="2020-02" db="EMBL/GenBank/DDBJ databases">
        <title>Draft genome sequence of Candidatus Afipia apatlaquensis IBT-C3, a potential strain for decolorization of textile dyes.</title>
        <authorList>
            <person name="Sanchez-Reyes A."/>
            <person name="Breton-Deval L."/>
            <person name="Mangelson H."/>
            <person name="Sanchez-Flores A."/>
        </authorList>
    </citation>
    <scope>NUCLEOTIDE SEQUENCE [LARGE SCALE GENOMIC DNA]</scope>
    <source>
        <strain evidence="3">IBT-C3</strain>
    </source>
</reference>
<dbReference type="Gene3D" id="3.40.50.2300">
    <property type="match status" value="1"/>
</dbReference>
<feature type="modified residue" description="4-aspartylphosphate" evidence="1">
    <location>
        <position position="5"/>
    </location>
</feature>